<keyword evidence="2" id="KW-1185">Reference proteome</keyword>
<gene>
    <name evidence="1" type="ORF">FB459_2010</name>
</gene>
<proteinExistence type="predicted"/>
<comment type="caution">
    <text evidence="1">The sequence shown here is derived from an EMBL/GenBank/DDBJ whole genome shotgun (WGS) entry which is preliminary data.</text>
</comment>
<dbReference type="RefSeq" id="WP_141928341.1">
    <property type="nucleotide sequence ID" value="NZ_BAABCI010000003.1"/>
</dbReference>
<dbReference type="Proteomes" id="UP000320806">
    <property type="component" value="Unassembled WGS sequence"/>
</dbReference>
<dbReference type="AlphaFoldDB" id="A0A542EGS7"/>
<organism evidence="1 2">
    <name type="scientific">Yimella lutea</name>
    <dbReference type="NCBI Taxonomy" id="587872"/>
    <lineage>
        <taxon>Bacteria</taxon>
        <taxon>Bacillati</taxon>
        <taxon>Actinomycetota</taxon>
        <taxon>Actinomycetes</taxon>
        <taxon>Micrococcales</taxon>
        <taxon>Dermacoccaceae</taxon>
        <taxon>Yimella</taxon>
    </lineage>
</organism>
<sequence length="77" mass="8467">MQIAFAAPGIDEVVFDARRRFNGPSRLVVSDHVVWMIGTTVLHGFESTDDLGRIDGWQASASYGDGAVTVRRLFDVI</sequence>
<name>A0A542EGS7_9MICO</name>
<evidence type="ECO:0000313" key="2">
    <source>
        <dbReference type="Proteomes" id="UP000320806"/>
    </source>
</evidence>
<protein>
    <submittedName>
        <fullName evidence="1">Uncharacterized protein</fullName>
    </submittedName>
</protein>
<accession>A0A542EGS7</accession>
<reference evidence="1 2" key="1">
    <citation type="submission" date="2019-06" db="EMBL/GenBank/DDBJ databases">
        <title>Sequencing the genomes of 1000 actinobacteria strains.</title>
        <authorList>
            <person name="Klenk H.-P."/>
        </authorList>
    </citation>
    <scope>NUCLEOTIDE SEQUENCE [LARGE SCALE GENOMIC DNA]</scope>
    <source>
        <strain evidence="1 2">DSM 19828</strain>
    </source>
</reference>
<evidence type="ECO:0000313" key="1">
    <source>
        <dbReference type="EMBL" id="TQJ14543.1"/>
    </source>
</evidence>
<dbReference type="EMBL" id="VFMO01000001">
    <property type="protein sequence ID" value="TQJ14543.1"/>
    <property type="molecule type" value="Genomic_DNA"/>
</dbReference>